<dbReference type="InParanoid" id="A0A6P7MG87"/>
<dbReference type="AlphaFoldDB" id="A0A6P7MG87"/>
<evidence type="ECO:0000313" key="2">
    <source>
        <dbReference type="Proteomes" id="UP000515150"/>
    </source>
</evidence>
<feature type="compositionally biased region" description="Low complexity" evidence="1">
    <location>
        <begin position="163"/>
        <end position="181"/>
    </location>
</feature>
<keyword evidence="2" id="KW-1185">Reference proteome</keyword>
<dbReference type="Proteomes" id="UP000515150">
    <property type="component" value="Chromosome 5"/>
</dbReference>
<feature type="region of interest" description="Disordered" evidence="1">
    <location>
        <begin position="35"/>
        <end position="110"/>
    </location>
</feature>
<feature type="region of interest" description="Disordered" evidence="1">
    <location>
        <begin position="146"/>
        <end position="181"/>
    </location>
</feature>
<reference evidence="3" key="1">
    <citation type="submission" date="2025-08" db="UniProtKB">
        <authorList>
            <consortium name="RefSeq"/>
        </authorList>
    </citation>
    <scope>IDENTIFICATION</scope>
</reference>
<gene>
    <name evidence="3" type="primary">LOC114854990</name>
</gene>
<evidence type="ECO:0000256" key="1">
    <source>
        <dbReference type="SAM" id="MobiDB-lite"/>
    </source>
</evidence>
<dbReference type="KEGG" id="bspl:114854990"/>
<protein>
    <submittedName>
        <fullName evidence="3">Uncharacterized protein LOC114854990</fullName>
    </submittedName>
</protein>
<organism evidence="2 3">
    <name type="scientific">Betta splendens</name>
    <name type="common">Siamese fighting fish</name>
    <dbReference type="NCBI Taxonomy" id="158456"/>
    <lineage>
        <taxon>Eukaryota</taxon>
        <taxon>Metazoa</taxon>
        <taxon>Chordata</taxon>
        <taxon>Craniata</taxon>
        <taxon>Vertebrata</taxon>
        <taxon>Euteleostomi</taxon>
        <taxon>Actinopterygii</taxon>
        <taxon>Neopterygii</taxon>
        <taxon>Teleostei</taxon>
        <taxon>Neoteleostei</taxon>
        <taxon>Acanthomorphata</taxon>
        <taxon>Anabantaria</taxon>
        <taxon>Anabantiformes</taxon>
        <taxon>Anabantoidei</taxon>
        <taxon>Osphronemidae</taxon>
        <taxon>Betta</taxon>
    </lineage>
</organism>
<accession>A0A6P7MG87</accession>
<proteinExistence type="predicted"/>
<sequence length="294" mass="31809">MVSLNPNQRHYSDPFVSASLLEVLQCRKRSLANAANPTSCLHPKAQSEPGHATDCQRCTSAQNQSLLSPRSSSHQHSHHDSASHSTSSLLPGNSQPPSERRLRVTRGPRAQHQCKACMSVLLRDRAKGGGSLGHAHPRSLSTCAPIAPASEPCTPTSPHRSESPSVALPPVLSNSSPSLLSQTNLLTSPLRRPSPPHAVPPGSLYEGGDLSLLNHCLHHIVSRRTSSPTLTERTTNYPLLRHGDIGNIPIDVELIYKSQSLDVALFCSPNLDRRLQLLPNDLKDRPDPLVGHLT</sequence>
<feature type="compositionally biased region" description="Low complexity" evidence="1">
    <location>
        <begin position="65"/>
        <end position="74"/>
    </location>
</feature>
<evidence type="ECO:0000313" key="3">
    <source>
        <dbReference type="RefSeq" id="XP_029005442.1"/>
    </source>
</evidence>
<dbReference type="RefSeq" id="XP_029005442.1">
    <property type="nucleotide sequence ID" value="XM_029149609.3"/>
</dbReference>
<dbReference type="GeneID" id="114854990"/>
<name>A0A6P7MG87_BETSP</name>